<dbReference type="InterPro" id="IPR024029">
    <property type="entry name" value="Pyridox_Oxase_FMN-dep"/>
</dbReference>
<gene>
    <name evidence="2" type="ORF">HFP15_00320</name>
</gene>
<dbReference type="InterPro" id="IPR011576">
    <property type="entry name" value="Pyridox_Oxase_N"/>
</dbReference>
<dbReference type="Proteomes" id="UP000715441">
    <property type="component" value="Unassembled WGS sequence"/>
</dbReference>
<sequence length="194" mass="21071">MSTWKPDEAQLITSEEELRSIVEPPVPAIAAKGVPGIDPVSRRFIEAARLFFVATRGRDGGLDVSPRGDEGRAVIVFDDDKTIAFADRRGNRRVDSLRNLLLNPEIALLFTVPGASEVLRVRGTGRIVRSAPFFAELGDPALAVVVDVEDLFVHCGRALSRSGTWKPEIWPDRAGLPTGAELLRSQLDAIGFTG</sequence>
<organism evidence="2 3">
    <name type="scientific">Amycolatopsis acididurans</name>
    <dbReference type="NCBI Taxonomy" id="2724524"/>
    <lineage>
        <taxon>Bacteria</taxon>
        <taxon>Bacillati</taxon>
        <taxon>Actinomycetota</taxon>
        <taxon>Actinomycetes</taxon>
        <taxon>Pseudonocardiales</taxon>
        <taxon>Pseudonocardiaceae</taxon>
        <taxon>Amycolatopsis</taxon>
    </lineage>
</organism>
<dbReference type="EMBL" id="JAAXLS010000001">
    <property type="protein sequence ID" value="NKQ51324.1"/>
    <property type="molecule type" value="Genomic_DNA"/>
</dbReference>
<accession>A0ABX1IX18</accession>
<dbReference type="InterPro" id="IPR012349">
    <property type="entry name" value="Split_barrel_FMN-bd"/>
</dbReference>
<reference evidence="2 3" key="1">
    <citation type="submission" date="2020-04" db="EMBL/GenBank/DDBJ databases">
        <title>Novel species.</title>
        <authorList>
            <person name="Teo W.F.A."/>
            <person name="Lipun K."/>
            <person name="Srisuk N."/>
            <person name="Duangmal K."/>
        </authorList>
    </citation>
    <scope>NUCLEOTIDE SEQUENCE [LARGE SCALE GENOMIC DNA]</scope>
    <source>
        <strain evidence="2 3">K13G38</strain>
    </source>
</reference>
<dbReference type="NCBIfam" id="TIGR04025">
    <property type="entry name" value="PPOX_FMN_DR2398"/>
    <property type="match status" value="1"/>
</dbReference>
<protein>
    <submittedName>
        <fullName evidence="2">Pyridoxamine 5'-phosphate oxidase family protein</fullName>
    </submittedName>
</protein>
<proteinExistence type="predicted"/>
<dbReference type="PANTHER" id="PTHR42815">
    <property type="entry name" value="FAD-BINDING, PUTATIVE (AFU_ORTHOLOGUE AFUA_6G07600)-RELATED"/>
    <property type="match status" value="1"/>
</dbReference>
<evidence type="ECO:0000259" key="1">
    <source>
        <dbReference type="Pfam" id="PF01243"/>
    </source>
</evidence>
<name>A0ABX1IX18_9PSEU</name>
<comment type="caution">
    <text evidence="2">The sequence shown here is derived from an EMBL/GenBank/DDBJ whole genome shotgun (WGS) entry which is preliminary data.</text>
</comment>
<evidence type="ECO:0000313" key="3">
    <source>
        <dbReference type="Proteomes" id="UP000715441"/>
    </source>
</evidence>
<dbReference type="Pfam" id="PF01243">
    <property type="entry name" value="PNPOx_N"/>
    <property type="match status" value="1"/>
</dbReference>
<keyword evidence="3" id="KW-1185">Reference proteome</keyword>
<feature type="domain" description="Pyridoxamine 5'-phosphate oxidase N-terminal" evidence="1">
    <location>
        <begin position="40"/>
        <end position="140"/>
    </location>
</feature>
<evidence type="ECO:0000313" key="2">
    <source>
        <dbReference type="EMBL" id="NKQ51324.1"/>
    </source>
</evidence>
<dbReference type="Gene3D" id="2.30.110.10">
    <property type="entry name" value="Electron Transport, Fmn-binding Protein, Chain A"/>
    <property type="match status" value="1"/>
</dbReference>
<dbReference type="RefSeq" id="WP_168510131.1">
    <property type="nucleotide sequence ID" value="NZ_JAAXLS010000001.1"/>
</dbReference>
<dbReference type="SUPFAM" id="SSF50475">
    <property type="entry name" value="FMN-binding split barrel"/>
    <property type="match status" value="1"/>
</dbReference>
<dbReference type="PANTHER" id="PTHR42815:SF2">
    <property type="entry name" value="FAD-BINDING, PUTATIVE (AFU_ORTHOLOGUE AFUA_6G07600)-RELATED"/>
    <property type="match status" value="1"/>
</dbReference>